<dbReference type="GO" id="GO:0008168">
    <property type="term" value="F:methyltransferase activity"/>
    <property type="evidence" value="ECO:0007669"/>
    <property type="project" value="UniProtKB-KW"/>
</dbReference>
<evidence type="ECO:0000256" key="1">
    <source>
        <dbReference type="ARBA" id="ARBA00022603"/>
    </source>
</evidence>
<organism evidence="3">
    <name type="scientific">marine sediment metagenome</name>
    <dbReference type="NCBI Taxonomy" id="412755"/>
    <lineage>
        <taxon>unclassified sequences</taxon>
        <taxon>metagenomes</taxon>
        <taxon>ecological metagenomes</taxon>
    </lineage>
</organism>
<dbReference type="SUPFAM" id="SSF53335">
    <property type="entry name" value="S-adenosyl-L-methionine-dependent methyltransferases"/>
    <property type="match status" value="1"/>
</dbReference>
<comment type="caution">
    <text evidence="3">The sequence shown here is derived from an EMBL/GenBank/DDBJ whole genome shotgun (WGS) entry which is preliminary data.</text>
</comment>
<dbReference type="GO" id="GO:0032259">
    <property type="term" value="P:methylation"/>
    <property type="evidence" value="ECO:0007669"/>
    <property type="project" value="UniProtKB-KW"/>
</dbReference>
<sequence length="39" mass="4411">MRGHKITVVSLFSGCGGLDLGFAWERYRILWANDILEDA</sequence>
<dbReference type="Gene3D" id="3.40.50.150">
    <property type="entry name" value="Vaccinia Virus protein VP39"/>
    <property type="match status" value="1"/>
</dbReference>
<evidence type="ECO:0000256" key="2">
    <source>
        <dbReference type="ARBA" id="ARBA00022679"/>
    </source>
</evidence>
<feature type="non-terminal residue" evidence="3">
    <location>
        <position position="39"/>
    </location>
</feature>
<accession>X1Q941</accession>
<dbReference type="InterPro" id="IPR029063">
    <property type="entry name" value="SAM-dependent_MTases_sf"/>
</dbReference>
<name>X1Q941_9ZZZZ</name>
<protein>
    <recommendedName>
        <fullName evidence="4">DNA (cytosine-5-)-methyltransferase</fullName>
    </recommendedName>
</protein>
<evidence type="ECO:0008006" key="4">
    <source>
        <dbReference type="Google" id="ProtNLM"/>
    </source>
</evidence>
<dbReference type="EMBL" id="BARV01044956">
    <property type="protein sequence ID" value="GAI64753.1"/>
    <property type="molecule type" value="Genomic_DNA"/>
</dbReference>
<proteinExistence type="predicted"/>
<dbReference type="InterPro" id="IPR001525">
    <property type="entry name" value="C5_MeTfrase"/>
</dbReference>
<keyword evidence="2" id="KW-0808">Transferase</keyword>
<keyword evidence="1" id="KW-0489">Methyltransferase</keyword>
<reference evidence="3" key="1">
    <citation type="journal article" date="2014" name="Front. Microbiol.">
        <title>High frequency of phylogenetically diverse reductive dehalogenase-homologous genes in deep subseafloor sedimentary metagenomes.</title>
        <authorList>
            <person name="Kawai M."/>
            <person name="Futagami T."/>
            <person name="Toyoda A."/>
            <person name="Takaki Y."/>
            <person name="Nishi S."/>
            <person name="Hori S."/>
            <person name="Arai W."/>
            <person name="Tsubouchi T."/>
            <person name="Morono Y."/>
            <person name="Uchiyama I."/>
            <person name="Ito T."/>
            <person name="Fujiyama A."/>
            <person name="Inagaki F."/>
            <person name="Takami H."/>
        </authorList>
    </citation>
    <scope>NUCLEOTIDE SEQUENCE</scope>
    <source>
        <strain evidence="3">Expedition CK06-06</strain>
    </source>
</reference>
<gene>
    <name evidence="3" type="ORF">S06H3_66188</name>
</gene>
<dbReference type="Pfam" id="PF00145">
    <property type="entry name" value="DNA_methylase"/>
    <property type="match status" value="1"/>
</dbReference>
<dbReference type="AlphaFoldDB" id="X1Q941"/>
<evidence type="ECO:0000313" key="3">
    <source>
        <dbReference type="EMBL" id="GAI64753.1"/>
    </source>
</evidence>